<comment type="caution">
    <text evidence="2">The sequence shown here is derived from an EMBL/GenBank/DDBJ whole genome shotgun (WGS) entry which is preliminary data.</text>
</comment>
<sequence length="72" mass="8232">MNPSLPPRRTLSRPLPTARQDTVSAISHHLDMMTSRINRMTESQQRILRALQSQAPEGVSRLEWLARQLNGQ</sequence>
<dbReference type="EMBL" id="JABTTY010000001">
    <property type="protein sequence ID" value="MBE7525295.1"/>
    <property type="molecule type" value="Genomic_DNA"/>
</dbReference>
<gene>
    <name evidence="2" type="ORF">HS096_02820</name>
</gene>
<dbReference type="AlphaFoldDB" id="A0A928Y4X1"/>
<dbReference type="Proteomes" id="UP000710385">
    <property type="component" value="Unassembled WGS sequence"/>
</dbReference>
<evidence type="ECO:0000313" key="2">
    <source>
        <dbReference type="EMBL" id="MBE7525295.1"/>
    </source>
</evidence>
<proteinExistence type="predicted"/>
<protein>
    <submittedName>
        <fullName evidence="2">Uncharacterized protein</fullName>
    </submittedName>
</protein>
<accession>A0A928Y4X1</accession>
<reference evidence="2" key="1">
    <citation type="submission" date="2020-05" db="EMBL/GenBank/DDBJ databases">
        <title>High-Quality Genomes of Partial-Nitritation/Anammox System by Hierarchical Clustering Based Hybrid Assembly.</title>
        <authorList>
            <person name="Liu L."/>
            <person name="Wang Y."/>
            <person name="Che Y."/>
            <person name="Chen Y."/>
            <person name="Xia Y."/>
            <person name="Luo R."/>
            <person name="Cheng S.H."/>
            <person name="Zheng C."/>
            <person name="Zhang T."/>
        </authorList>
    </citation>
    <scope>NUCLEOTIDE SEQUENCE</scope>
    <source>
        <strain evidence="2">H1_PAT1</strain>
    </source>
</reference>
<evidence type="ECO:0000313" key="3">
    <source>
        <dbReference type="Proteomes" id="UP000710385"/>
    </source>
</evidence>
<feature type="region of interest" description="Disordered" evidence="1">
    <location>
        <begin position="1"/>
        <end position="20"/>
    </location>
</feature>
<organism evidence="2 3">
    <name type="scientific">candidate division WWE3 bacterium</name>
    <dbReference type="NCBI Taxonomy" id="2053526"/>
    <lineage>
        <taxon>Bacteria</taxon>
        <taxon>Katanobacteria</taxon>
    </lineage>
</organism>
<feature type="compositionally biased region" description="Low complexity" evidence="1">
    <location>
        <begin position="7"/>
        <end position="17"/>
    </location>
</feature>
<name>A0A928Y4X1_UNCKA</name>
<evidence type="ECO:0000256" key="1">
    <source>
        <dbReference type="SAM" id="MobiDB-lite"/>
    </source>
</evidence>